<protein>
    <submittedName>
        <fullName evidence="1">(northern house mosquito) hypothetical protein</fullName>
    </submittedName>
</protein>
<accession>A0A8D8CSI8</accession>
<sequence length="149" mass="16042">MRRRRLVVRRRRPAATVRHLVELDLHNLPLAVAATQLVAVHTAAAAAVFRRLLDRAVVAIFGAQLALAALDTLLTHPGQLRSLVPVHNSYSFSHSLNRQSCGPVRVGVAAARLGDGISVVRRFVRDTVVVSGEASGHHPWLLCGAASKS</sequence>
<name>A0A8D8CSI8_CULPI</name>
<dbReference type="EMBL" id="HBUE01136836">
    <property type="protein sequence ID" value="CAG6498980.1"/>
    <property type="molecule type" value="Transcribed_RNA"/>
</dbReference>
<evidence type="ECO:0000313" key="1">
    <source>
        <dbReference type="EMBL" id="CAG6498983.1"/>
    </source>
</evidence>
<dbReference type="AlphaFoldDB" id="A0A8D8CSI8"/>
<proteinExistence type="predicted"/>
<organism evidence="1">
    <name type="scientific">Culex pipiens</name>
    <name type="common">House mosquito</name>
    <dbReference type="NCBI Taxonomy" id="7175"/>
    <lineage>
        <taxon>Eukaryota</taxon>
        <taxon>Metazoa</taxon>
        <taxon>Ecdysozoa</taxon>
        <taxon>Arthropoda</taxon>
        <taxon>Hexapoda</taxon>
        <taxon>Insecta</taxon>
        <taxon>Pterygota</taxon>
        <taxon>Neoptera</taxon>
        <taxon>Endopterygota</taxon>
        <taxon>Diptera</taxon>
        <taxon>Nematocera</taxon>
        <taxon>Culicoidea</taxon>
        <taxon>Culicidae</taxon>
        <taxon>Culicinae</taxon>
        <taxon>Culicini</taxon>
        <taxon>Culex</taxon>
        <taxon>Culex</taxon>
    </lineage>
</organism>
<dbReference type="EMBL" id="HBUE01136838">
    <property type="protein sequence ID" value="CAG6498983.1"/>
    <property type="molecule type" value="Transcribed_RNA"/>
</dbReference>
<reference evidence="1" key="1">
    <citation type="submission" date="2021-05" db="EMBL/GenBank/DDBJ databases">
        <authorList>
            <person name="Alioto T."/>
            <person name="Alioto T."/>
            <person name="Gomez Garrido J."/>
        </authorList>
    </citation>
    <scope>NUCLEOTIDE SEQUENCE</scope>
</reference>
<dbReference type="EMBL" id="HBUE01136837">
    <property type="protein sequence ID" value="CAG6498981.1"/>
    <property type="molecule type" value="Transcribed_RNA"/>
</dbReference>